<proteinExistence type="predicted"/>
<dbReference type="InterPro" id="IPR036397">
    <property type="entry name" value="RNaseH_sf"/>
</dbReference>
<accession>W7E3E8</accession>
<sequence length="219" mass="25067">MVTCLESTLMETVSELRKSLFILSKSSALYLNIEESNRSRYRTVSIITIHVHLPNQAQLIDGVRNDTNALWFHYGVSLIGITDLQLLENASRSDDKTYIRSLDKSVQNDLKLGFMETKSCLSTKQDIGKIMYTEVFSLRPLQHETIEYCQNDSEEKKSGPWGSGGRKRILTIDRMCEMMEGEREQATVRDLFGYDNGIELFDDDDDDDDDVSDQEGSFH</sequence>
<dbReference type="AlphaFoldDB" id="W7E3E8"/>
<feature type="region of interest" description="Disordered" evidence="1">
    <location>
        <begin position="199"/>
        <end position="219"/>
    </location>
</feature>
<dbReference type="EMBL" id="KI968803">
    <property type="protein sequence ID" value="EUN22741.1"/>
    <property type="molecule type" value="Genomic_DNA"/>
</dbReference>
<evidence type="ECO:0000313" key="2">
    <source>
        <dbReference type="EMBL" id="EUN22741.1"/>
    </source>
</evidence>
<dbReference type="GO" id="GO:0003676">
    <property type="term" value="F:nucleic acid binding"/>
    <property type="evidence" value="ECO:0007669"/>
    <property type="project" value="InterPro"/>
</dbReference>
<dbReference type="PANTHER" id="PTHR43040:SF1">
    <property type="entry name" value="RIBONUCLEASE D"/>
    <property type="match status" value="1"/>
</dbReference>
<dbReference type="OrthoDB" id="26838at2759"/>
<gene>
    <name evidence="2" type="ORF">COCVIDRAFT_41499</name>
</gene>
<evidence type="ECO:0000256" key="1">
    <source>
        <dbReference type="SAM" id="MobiDB-lite"/>
    </source>
</evidence>
<protein>
    <submittedName>
        <fullName evidence="2">Uncharacterized protein</fullName>
    </submittedName>
</protein>
<reference evidence="2 3" key="1">
    <citation type="journal article" date="2013" name="PLoS Genet.">
        <title>Comparative genome structure, secondary metabolite, and effector coding capacity across Cochliobolus pathogens.</title>
        <authorList>
            <person name="Condon B.J."/>
            <person name="Leng Y."/>
            <person name="Wu D."/>
            <person name="Bushley K.E."/>
            <person name="Ohm R.A."/>
            <person name="Otillar R."/>
            <person name="Martin J."/>
            <person name="Schackwitz W."/>
            <person name="Grimwood J."/>
            <person name="MohdZainudin N."/>
            <person name="Xue C."/>
            <person name="Wang R."/>
            <person name="Manning V.A."/>
            <person name="Dhillon B."/>
            <person name="Tu Z.J."/>
            <person name="Steffenson B.J."/>
            <person name="Salamov A."/>
            <person name="Sun H."/>
            <person name="Lowry S."/>
            <person name="LaButti K."/>
            <person name="Han J."/>
            <person name="Copeland A."/>
            <person name="Lindquist E."/>
            <person name="Barry K."/>
            <person name="Schmutz J."/>
            <person name="Baker S.E."/>
            <person name="Ciuffetti L.M."/>
            <person name="Grigoriev I.V."/>
            <person name="Zhong S."/>
            <person name="Turgeon B.G."/>
        </authorList>
    </citation>
    <scope>NUCLEOTIDE SEQUENCE [LARGE SCALE GENOMIC DNA]</scope>
    <source>
        <strain evidence="2 3">FI3</strain>
    </source>
</reference>
<organism evidence="2 3">
    <name type="scientific">Bipolaris victoriae (strain FI3)</name>
    <name type="common">Victoria blight of oats agent</name>
    <name type="synonym">Cochliobolus victoriae</name>
    <dbReference type="NCBI Taxonomy" id="930091"/>
    <lineage>
        <taxon>Eukaryota</taxon>
        <taxon>Fungi</taxon>
        <taxon>Dikarya</taxon>
        <taxon>Ascomycota</taxon>
        <taxon>Pezizomycotina</taxon>
        <taxon>Dothideomycetes</taxon>
        <taxon>Pleosporomycetidae</taxon>
        <taxon>Pleosporales</taxon>
        <taxon>Pleosporineae</taxon>
        <taxon>Pleosporaceae</taxon>
        <taxon>Bipolaris</taxon>
    </lineage>
</organism>
<dbReference type="RefSeq" id="XP_014552318.1">
    <property type="nucleotide sequence ID" value="XM_014696832.1"/>
</dbReference>
<keyword evidence="3" id="KW-1185">Reference proteome</keyword>
<feature type="compositionally biased region" description="Acidic residues" evidence="1">
    <location>
        <begin position="200"/>
        <end position="213"/>
    </location>
</feature>
<dbReference type="Gene3D" id="3.30.420.10">
    <property type="entry name" value="Ribonuclease H-like superfamily/Ribonuclease H"/>
    <property type="match status" value="1"/>
</dbReference>
<evidence type="ECO:0000313" key="3">
    <source>
        <dbReference type="Proteomes" id="UP000054337"/>
    </source>
</evidence>
<dbReference type="PANTHER" id="PTHR43040">
    <property type="entry name" value="RIBONUCLEASE D"/>
    <property type="match status" value="1"/>
</dbReference>
<dbReference type="GeneID" id="26257135"/>
<name>W7E3E8_BIPV3</name>
<dbReference type="HOGENOM" id="CLU_061834_2_0_1"/>
<dbReference type="Proteomes" id="UP000054337">
    <property type="component" value="Unassembled WGS sequence"/>
</dbReference>